<evidence type="ECO:0000313" key="3">
    <source>
        <dbReference type="Proteomes" id="UP000070058"/>
    </source>
</evidence>
<sequence length="421" mass="45150">MASAGGGSRTYAGGVTARFAPAPAFSQAMPISRVAPGNGGLPINGGLSPAAPPRLEDWDSINWTKTKQVDWGPTANVWASGNYLVTADRQLARLKLDGVASGATNPEGVTLGRIVDMEKHTLSLDGIFSSGTYRNTIRNGTVRALHENLEIHVVGGGRADGGMEISGVIANGLMGATGLVKTGAGELILSSFVSPGRPSDPRGQSNTFTGAVYVNQGTLTLYKSGTSIASREVYVGGGAGEAVLNIKSASGQINEDATVTLRGSEQGAAILRLERTRPWEGVTQTLRKLVVEGYGIIEFRDSRREGGGASNVLYFEELDIRGDLTIRGWDKYNSRIFIKSHVQPDEVLLSRIHIEGYEDLQATWDKNGYWGLTAKPTPEPATCGRIVSTGALGLALWRRWRHRRRVLRLRRRREQAAAGLA</sequence>
<evidence type="ECO:0000313" key="2">
    <source>
        <dbReference type="EMBL" id="KXU37074.1"/>
    </source>
</evidence>
<keyword evidence="3" id="KW-1185">Reference proteome</keyword>
<proteinExistence type="predicted"/>
<organism evidence="2 3">
    <name type="scientific">Cephaloticoccus primus</name>
    <dbReference type="NCBI Taxonomy" id="1548207"/>
    <lineage>
        <taxon>Bacteria</taxon>
        <taxon>Pseudomonadati</taxon>
        <taxon>Verrucomicrobiota</taxon>
        <taxon>Opitutia</taxon>
        <taxon>Opitutales</taxon>
        <taxon>Opitutaceae</taxon>
        <taxon>Cephaloticoccus</taxon>
    </lineage>
</organism>
<reference evidence="3" key="1">
    <citation type="submission" date="2016-02" db="EMBL/GenBank/DDBJ databases">
        <authorList>
            <person name="Sanders J.G."/>
            <person name="Lin J.Y."/>
            <person name="Wertz J.T."/>
            <person name="Russell J.A."/>
            <person name="Moreau C.S."/>
            <person name="Powell S."/>
        </authorList>
    </citation>
    <scope>NUCLEOTIDE SEQUENCE [LARGE SCALE GENOMIC DNA]</scope>
    <source>
        <strain evidence="3">CAG34</strain>
    </source>
</reference>
<dbReference type="STRING" id="1548207.AXK11_02975"/>
<dbReference type="EMBL" id="LSZQ01000024">
    <property type="protein sequence ID" value="KXU37074.1"/>
    <property type="molecule type" value="Genomic_DNA"/>
</dbReference>
<keyword evidence="1" id="KW-0732">Signal</keyword>
<dbReference type="InterPro" id="IPR013425">
    <property type="entry name" value="Autotrns_rpt"/>
</dbReference>
<accession>A0A139SRD9</accession>
<evidence type="ECO:0000256" key="1">
    <source>
        <dbReference type="ARBA" id="ARBA00022729"/>
    </source>
</evidence>
<dbReference type="NCBIfam" id="TIGR02601">
    <property type="entry name" value="autotrns_rpt"/>
    <property type="match status" value="1"/>
</dbReference>
<gene>
    <name evidence="2" type="ORF">AXK11_02975</name>
</gene>
<dbReference type="AlphaFoldDB" id="A0A139SRD9"/>
<comment type="caution">
    <text evidence="2">The sequence shown here is derived from an EMBL/GenBank/DDBJ whole genome shotgun (WGS) entry which is preliminary data.</text>
</comment>
<name>A0A139SRD9_9BACT</name>
<dbReference type="Proteomes" id="UP000070058">
    <property type="component" value="Unassembled WGS sequence"/>
</dbReference>
<protein>
    <submittedName>
        <fullName evidence="2">Uncharacterized protein</fullName>
    </submittedName>
</protein>